<dbReference type="RefSeq" id="WP_189376995.1">
    <property type="nucleotide sequence ID" value="NZ_BNAH01000003.1"/>
</dbReference>
<dbReference type="Gene3D" id="1.10.10.10">
    <property type="entry name" value="Winged helix-like DNA-binding domain superfamily/Winged helix DNA-binding domain"/>
    <property type="match status" value="1"/>
</dbReference>
<dbReference type="EMBL" id="BNAH01000003">
    <property type="protein sequence ID" value="GHE83389.1"/>
    <property type="molecule type" value="Genomic_DNA"/>
</dbReference>
<organism evidence="6 7">
    <name type="scientific">Thalassotalea profundi</name>
    <dbReference type="NCBI Taxonomy" id="2036687"/>
    <lineage>
        <taxon>Bacteria</taxon>
        <taxon>Pseudomonadati</taxon>
        <taxon>Pseudomonadota</taxon>
        <taxon>Gammaproteobacteria</taxon>
        <taxon>Alteromonadales</taxon>
        <taxon>Colwelliaceae</taxon>
        <taxon>Thalassotalea</taxon>
    </lineage>
</organism>
<dbReference type="Proteomes" id="UP000626370">
    <property type="component" value="Unassembled WGS sequence"/>
</dbReference>
<dbReference type="SUPFAM" id="SSF46785">
    <property type="entry name" value="Winged helix' DNA-binding domain"/>
    <property type="match status" value="1"/>
</dbReference>
<dbReference type="PANTHER" id="PTHR30126:SF21">
    <property type="entry name" value="TRANSCRIPTIONAL REGULATOR-RELATED"/>
    <property type="match status" value="1"/>
</dbReference>
<name>A0ABQ3IHB0_9GAMM</name>
<evidence type="ECO:0000256" key="4">
    <source>
        <dbReference type="ARBA" id="ARBA00023163"/>
    </source>
</evidence>
<dbReference type="InterPro" id="IPR036390">
    <property type="entry name" value="WH_DNA-bd_sf"/>
</dbReference>
<comment type="similarity">
    <text evidence="1">Belongs to the LysR transcriptional regulatory family.</text>
</comment>
<evidence type="ECO:0000256" key="2">
    <source>
        <dbReference type="ARBA" id="ARBA00023015"/>
    </source>
</evidence>
<feature type="domain" description="HTH lysR-type" evidence="5">
    <location>
        <begin position="1"/>
        <end position="58"/>
    </location>
</feature>
<keyword evidence="7" id="KW-1185">Reference proteome</keyword>
<dbReference type="InterPro" id="IPR000847">
    <property type="entry name" value="LysR_HTH_N"/>
</dbReference>
<keyword evidence="2" id="KW-0805">Transcription regulation</keyword>
<dbReference type="InterPro" id="IPR005119">
    <property type="entry name" value="LysR_subst-bd"/>
</dbReference>
<dbReference type="Gene3D" id="3.40.190.290">
    <property type="match status" value="1"/>
</dbReference>
<keyword evidence="4" id="KW-0804">Transcription</keyword>
<gene>
    <name evidence="6" type="ORF">GCM10011501_09830</name>
</gene>
<proteinExistence type="inferred from homology"/>
<evidence type="ECO:0000256" key="1">
    <source>
        <dbReference type="ARBA" id="ARBA00009437"/>
    </source>
</evidence>
<keyword evidence="3" id="KW-0238">DNA-binding</keyword>
<dbReference type="PROSITE" id="PS50931">
    <property type="entry name" value="HTH_LYSR"/>
    <property type="match status" value="1"/>
</dbReference>
<dbReference type="PANTHER" id="PTHR30126">
    <property type="entry name" value="HTH-TYPE TRANSCRIPTIONAL REGULATOR"/>
    <property type="match status" value="1"/>
</dbReference>
<dbReference type="InterPro" id="IPR036388">
    <property type="entry name" value="WH-like_DNA-bd_sf"/>
</dbReference>
<dbReference type="PRINTS" id="PR00039">
    <property type="entry name" value="HTHLYSR"/>
</dbReference>
<evidence type="ECO:0000313" key="6">
    <source>
        <dbReference type="EMBL" id="GHE83389.1"/>
    </source>
</evidence>
<evidence type="ECO:0000313" key="7">
    <source>
        <dbReference type="Proteomes" id="UP000626370"/>
    </source>
</evidence>
<dbReference type="Pfam" id="PF03466">
    <property type="entry name" value="LysR_substrate"/>
    <property type="match status" value="1"/>
</dbReference>
<evidence type="ECO:0000259" key="5">
    <source>
        <dbReference type="PROSITE" id="PS50931"/>
    </source>
</evidence>
<reference evidence="7" key="1">
    <citation type="journal article" date="2019" name="Int. J. Syst. Evol. Microbiol.">
        <title>The Global Catalogue of Microorganisms (GCM) 10K type strain sequencing project: providing services to taxonomists for standard genome sequencing and annotation.</title>
        <authorList>
            <consortium name="The Broad Institute Genomics Platform"/>
            <consortium name="The Broad Institute Genome Sequencing Center for Infectious Disease"/>
            <person name="Wu L."/>
            <person name="Ma J."/>
        </authorList>
    </citation>
    <scope>NUCLEOTIDE SEQUENCE [LARGE SCALE GENOMIC DNA]</scope>
    <source>
        <strain evidence="7">CGMCC 1.15922</strain>
    </source>
</reference>
<sequence>MDIRLFKTFIQVAETKHFGRASENLFITQAAVSARIKQLEEYYATALFIRNKNNLKLTASGDALLTHAYLLVEQLEQSKQTLALTQQQKINFNIAATPNIWDAFLSKRIHESIVFFDNVTLGTEISVREAIQRKLSDKTLDLGLLTDPIKDEDYNNQLIAHFELALVGSSSDQNNILHQYIFVDWGLTFSKEHNHYHKFQPLLKTSTAMIALEVILSKGGFAYLPLELVMPYIKEKKLFIIDSPLMIKRPIYMVSKNSSFSKELIKQYGEFIESTNY</sequence>
<protein>
    <submittedName>
        <fullName evidence="6">LysR family transcriptional regulator</fullName>
    </submittedName>
</protein>
<dbReference type="SUPFAM" id="SSF53850">
    <property type="entry name" value="Periplasmic binding protein-like II"/>
    <property type="match status" value="1"/>
</dbReference>
<evidence type="ECO:0000256" key="3">
    <source>
        <dbReference type="ARBA" id="ARBA00023125"/>
    </source>
</evidence>
<comment type="caution">
    <text evidence="6">The sequence shown here is derived from an EMBL/GenBank/DDBJ whole genome shotgun (WGS) entry which is preliminary data.</text>
</comment>
<accession>A0ABQ3IHB0</accession>
<dbReference type="Pfam" id="PF00126">
    <property type="entry name" value="HTH_1"/>
    <property type="match status" value="1"/>
</dbReference>